<dbReference type="Gene3D" id="3.15.10.50">
    <property type="match status" value="1"/>
</dbReference>
<reference evidence="2 3" key="1">
    <citation type="submission" date="2024-03" db="EMBL/GenBank/DDBJ databases">
        <title>The genome assembly and annotation of the cricket Gryllus longicercus Weissman &amp; Gray.</title>
        <authorList>
            <person name="Szrajer S."/>
            <person name="Gray D."/>
            <person name="Ylla G."/>
        </authorList>
    </citation>
    <scope>NUCLEOTIDE SEQUENCE [LARGE SCALE GENOMIC DNA]</scope>
    <source>
        <strain evidence="2">DAG 2021-001</strain>
        <tissue evidence="2">Whole body minus gut</tissue>
    </source>
</reference>
<dbReference type="AlphaFoldDB" id="A0AAN9V731"/>
<proteinExistence type="predicted"/>
<dbReference type="InterPro" id="IPR020234">
    <property type="entry name" value="Mite_allergen_group-7"/>
</dbReference>
<keyword evidence="1" id="KW-0732">Signal</keyword>
<evidence type="ECO:0000313" key="3">
    <source>
        <dbReference type="Proteomes" id="UP001378592"/>
    </source>
</evidence>
<comment type="caution">
    <text evidence="2">The sequence shown here is derived from an EMBL/GenBank/DDBJ whole genome shotgun (WGS) entry which is preliminary data.</text>
</comment>
<dbReference type="EMBL" id="JAZDUA010000424">
    <property type="protein sequence ID" value="KAK7792808.1"/>
    <property type="molecule type" value="Genomic_DNA"/>
</dbReference>
<feature type="chain" id="PRO_5042855396" evidence="1">
    <location>
        <begin position="23"/>
        <end position="254"/>
    </location>
</feature>
<keyword evidence="3" id="KW-1185">Reference proteome</keyword>
<dbReference type="Proteomes" id="UP001378592">
    <property type="component" value="Unassembled WGS sequence"/>
</dbReference>
<dbReference type="InterPro" id="IPR038602">
    <property type="entry name" value="Mite_allergen_7_sf"/>
</dbReference>
<evidence type="ECO:0000256" key="1">
    <source>
        <dbReference type="SAM" id="SignalP"/>
    </source>
</evidence>
<name>A0AAN9V731_9ORTH</name>
<organism evidence="2 3">
    <name type="scientific">Gryllus longicercus</name>
    <dbReference type="NCBI Taxonomy" id="2509291"/>
    <lineage>
        <taxon>Eukaryota</taxon>
        <taxon>Metazoa</taxon>
        <taxon>Ecdysozoa</taxon>
        <taxon>Arthropoda</taxon>
        <taxon>Hexapoda</taxon>
        <taxon>Insecta</taxon>
        <taxon>Pterygota</taxon>
        <taxon>Neoptera</taxon>
        <taxon>Polyneoptera</taxon>
        <taxon>Orthoptera</taxon>
        <taxon>Ensifera</taxon>
        <taxon>Gryllidea</taxon>
        <taxon>Grylloidea</taxon>
        <taxon>Gryllidae</taxon>
        <taxon>Gryllinae</taxon>
        <taxon>Gryllus</taxon>
    </lineage>
</organism>
<protein>
    <submittedName>
        <fullName evidence="2">Uncharacterized protein</fullName>
    </submittedName>
</protein>
<accession>A0AAN9V731</accession>
<sequence length="254" mass="26792">MRPTPALALALALAMPLQLLECGSTYAHLRPLLTDLIAEENSALELQPKARVNRLADQSLDTLIDFMLAGPIPQLVSRGTPALRLPDLSFRFDAALGEVLKIAGEMTATGGAVEDVKSLFRQGPTVLRLSSSGILLLDVTAGLRLLRVLYANYSASVNGVRASGRIEVEASPASVAVQVALLPPCRAQLSRLDLSRLGAVRVHVSGLPPALTSLPDVIESLCGVTVARQAAASVVLDHVAHLVSQQLQRMSCSG</sequence>
<dbReference type="Pfam" id="PF16984">
    <property type="entry name" value="Grp7_allergen"/>
    <property type="match status" value="1"/>
</dbReference>
<gene>
    <name evidence="2" type="ORF">R5R35_013553</name>
</gene>
<feature type="signal peptide" evidence="1">
    <location>
        <begin position="1"/>
        <end position="22"/>
    </location>
</feature>
<evidence type="ECO:0000313" key="2">
    <source>
        <dbReference type="EMBL" id="KAK7792808.1"/>
    </source>
</evidence>